<keyword evidence="11 14" id="KW-1133">Transmembrane helix</keyword>
<dbReference type="InterPro" id="IPR003660">
    <property type="entry name" value="HAMP_dom"/>
</dbReference>
<keyword evidence="4" id="KW-1003">Cell membrane</keyword>
<dbReference type="Gene3D" id="1.10.287.130">
    <property type="match status" value="1"/>
</dbReference>
<sequence>MRTRFLKLSRVSLKLTLVYAFVFFLVLIVLNWSVFHGVKYFLINQSFRQVDGSSKIIITKINQLAKNNIDLNTENLLQDINPNEDIHVKLLDSRGNVVSASSEWNVDIALNYDLNKTMKIERDQRLLVYKTTSIESKSNKIFHLIVIKDMDNEYHFFKILFINMVISNVIGIIIALISGAFVSKRVLKPIDKITKTAQSISVRDLNKRIEVTSADDELSRLAATFNEMIERLQDSFESQSKFVSDASHELRTPISVIQGYINLLDRWGKDDKEILQEAINTIKNETSNMTNLIEKLLFLARGDSGSLNLEKETFPLNELIDEVVKESRVIAPNHYIINEKNDSIIICADFKLIKQTLRALMDNSVKYTPSKGEIKITSRLEVDTVLIYIEDTGIGIPEEDIPKLFNRFYRVDQARSKKTGGTGLGLAITKQIIDNHNGSISIENNPKSGIKVTIKLPTK</sequence>
<evidence type="ECO:0000256" key="2">
    <source>
        <dbReference type="ARBA" id="ARBA00004651"/>
    </source>
</evidence>
<evidence type="ECO:0000256" key="10">
    <source>
        <dbReference type="ARBA" id="ARBA00022840"/>
    </source>
</evidence>
<keyword evidence="5" id="KW-0597">Phosphoprotein</keyword>
<dbReference type="CDD" id="cd00075">
    <property type="entry name" value="HATPase"/>
    <property type="match status" value="1"/>
</dbReference>
<dbReference type="Pfam" id="PF02518">
    <property type="entry name" value="HATPase_c"/>
    <property type="match status" value="1"/>
</dbReference>
<evidence type="ECO:0000256" key="14">
    <source>
        <dbReference type="SAM" id="Phobius"/>
    </source>
</evidence>
<evidence type="ECO:0000256" key="8">
    <source>
        <dbReference type="ARBA" id="ARBA00022741"/>
    </source>
</evidence>
<evidence type="ECO:0000256" key="11">
    <source>
        <dbReference type="ARBA" id="ARBA00022989"/>
    </source>
</evidence>
<protein>
    <recommendedName>
        <fullName evidence="3">histidine kinase</fullName>
        <ecNumber evidence="3">2.7.13.3</ecNumber>
    </recommendedName>
</protein>
<accession>A0A161WKH0</accession>
<dbReference type="PANTHER" id="PTHR45528">
    <property type="entry name" value="SENSOR HISTIDINE KINASE CPXA"/>
    <property type="match status" value="1"/>
</dbReference>
<comment type="caution">
    <text evidence="17">The sequence shown here is derived from an EMBL/GenBank/DDBJ whole genome shotgun (WGS) entry which is preliminary data.</text>
</comment>
<keyword evidence="12" id="KW-0902">Two-component regulatory system</keyword>
<dbReference type="InterPro" id="IPR004358">
    <property type="entry name" value="Sig_transdc_His_kin-like_C"/>
</dbReference>
<dbReference type="FunFam" id="3.30.565.10:FF:000006">
    <property type="entry name" value="Sensor histidine kinase WalK"/>
    <property type="match status" value="1"/>
</dbReference>
<evidence type="ECO:0000256" key="12">
    <source>
        <dbReference type="ARBA" id="ARBA00023012"/>
    </source>
</evidence>
<dbReference type="InterPro" id="IPR005467">
    <property type="entry name" value="His_kinase_dom"/>
</dbReference>
<dbReference type="SMART" id="SM00388">
    <property type="entry name" value="HisKA"/>
    <property type="match status" value="1"/>
</dbReference>
<dbReference type="SUPFAM" id="SSF55874">
    <property type="entry name" value="ATPase domain of HSP90 chaperone/DNA topoisomerase II/histidine kinase"/>
    <property type="match status" value="1"/>
</dbReference>
<dbReference type="InterPro" id="IPR050398">
    <property type="entry name" value="HssS/ArlS-like"/>
</dbReference>
<dbReference type="PROSITE" id="PS50109">
    <property type="entry name" value="HIS_KIN"/>
    <property type="match status" value="1"/>
</dbReference>
<keyword evidence="18" id="KW-1185">Reference proteome</keyword>
<dbReference type="PRINTS" id="PR00344">
    <property type="entry name" value="BCTRLSENSOR"/>
</dbReference>
<evidence type="ECO:0000256" key="3">
    <source>
        <dbReference type="ARBA" id="ARBA00012438"/>
    </source>
</evidence>
<dbReference type="InterPro" id="IPR003661">
    <property type="entry name" value="HisK_dim/P_dom"/>
</dbReference>
<dbReference type="InterPro" id="IPR036097">
    <property type="entry name" value="HisK_dim/P_sf"/>
</dbReference>
<dbReference type="RefSeq" id="WP_066621548.1">
    <property type="nucleotide sequence ID" value="NZ_FQXL01000004.1"/>
</dbReference>
<dbReference type="GO" id="GO:0005886">
    <property type="term" value="C:plasma membrane"/>
    <property type="evidence" value="ECO:0007669"/>
    <property type="project" value="UniProtKB-SubCell"/>
</dbReference>
<keyword evidence="7 14" id="KW-0812">Transmembrane</keyword>
<comment type="catalytic activity">
    <reaction evidence="1">
        <text>ATP + protein L-histidine = ADP + protein N-phospho-L-histidine.</text>
        <dbReference type="EC" id="2.7.13.3"/>
    </reaction>
</comment>
<dbReference type="OrthoDB" id="9786919at2"/>
<dbReference type="PATRIC" id="fig|1121326.3.peg.2023"/>
<name>A0A161WKH0_9CLOT</name>
<keyword evidence="13 14" id="KW-0472">Membrane</keyword>
<evidence type="ECO:0000256" key="9">
    <source>
        <dbReference type="ARBA" id="ARBA00022777"/>
    </source>
</evidence>
<dbReference type="SMART" id="SM00387">
    <property type="entry name" value="HATPase_c"/>
    <property type="match status" value="1"/>
</dbReference>
<evidence type="ECO:0000256" key="6">
    <source>
        <dbReference type="ARBA" id="ARBA00022679"/>
    </source>
</evidence>
<evidence type="ECO:0000313" key="17">
    <source>
        <dbReference type="EMBL" id="KZL92225.1"/>
    </source>
</evidence>
<dbReference type="CDD" id="cd06225">
    <property type="entry name" value="HAMP"/>
    <property type="match status" value="1"/>
</dbReference>
<dbReference type="Gene3D" id="3.30.565.10">
    <property type="entry name" value="Histidine kinase-like ATPase, C-terminal domain"/>
    <property type="match status" value="1"/>
</dbReference>
<dbReference type="SUPFAM" id="SSF158472">
    <property type="entry name" value="HAMP domain-like"/>
    <property type="match status" value="1"/>
</dbReference>
<dbReference type="EMBL" id="LWAE01000002">
    <property type="protein sequence ID" value="KZL92225.1"/>
    <property type="molecule type" value="Genomic_DNA"/>
</dbReference>
<dbReference type="PROSITE" id="PS50885">
    <property type="entry name" value="HAMP"/>
    <property type="match status" value="1"/>
</dbReference>
<keyword evidence="9 17" id="KW-0418">Kinase</keyword>
<dbReference type="InterPro" id="IPR003594">
    <property type="entry name" value="HATPase_dom"/>
</dbReference>
<proteinExistence type="predicted"/>
<evidence type="ECO:0000313" key="18">
    <source>
        <dbReference type="Proteomes" id="UP000076603"/>
    </source>
</evidence>
<keyword evidence="8" id="KW-0547">Nucleotide-binding</keyword>
<dbReference type="Proteomes" id="UP000076603">
    <property type="component" value="Unassembled WGS sequence"/>
</dbReference>
<evidence type="ECO:0000259" key="16">
    <source>
        <dbReference type="PROSITE" id="PS50885"/>
    </source>
</evidence>
<dbReference type="SUPFAM" id="SSF47384">
    <property type="entry name" value="Homodimeric domain of signal transducing histidine kinase"/>
    <property type="match status" value="1"/>
</dbReference>
<dbReference type="PANTHER" id="PTHR45528:SF1">
    <property type="entry name" value="SENSOR HISTIDINE KINASE CPXA"/>
    <property type="match status" value="1"/>
</dbReference>
<evidence type="ECO:0000256" key="4">
    <source>
        <dbReference type="ARBA" id="ARBA00022475"/>
    </source>
</evidence>
<dbReference type="InterPro" id="IPR036890">
    <property type="entry name" value="HATPase_C_sf"/>
</dbReference>
<comment type="subcellular location">
    <subcellularLocation>
        <location evidence="2">Cell membrane</location>
        <topology evidence="2">Multi-pass membrane protein</topology>
    </subcellularLocation>
</comment>
<dbReference type="CDD" id="cd00082">
    <property type="entry name" value="HisKA"/>
    <property type="match status" value="1"/>
</dbReference>
<organism evidence="17 18">
    <name type="scientific">Clostridium magnum DSM 2767</name>
    <dbReference type="NCBI Taxonomy" id="1121326"/>
    <lineage>
        <taxon>Bacteria</taxon>
        <taxon>Bacillati</taxon>
        <taxon>Bacillota</taxon>
        <taxon>Clostridia</taxon>
        <taxon>Eubacteriales</taxon>
        <taxon>Clostridiaceae</taxon>
        <taxon>Clostridium</taxon>
    </lineage>
</organism>
<keyword evidence="6 17" id="KW-0808">Transferase</keyword>
<evidence type="ECO:0000256" key="1">
    <source>
        <dbReference type="ARBA" id="ARBA00000085"/>
    </source>
</evidence>
<evidence type="ECO:0000259" key="15">
    <source>
        <dbReference type="PROSITE" id="PS50109"/>
    </source>
</evidence>
<dbReference type="STRING" id="1121326.CLMAG_20340"/>
<evidence type="ECO:0000256" key="13">
    <source>
        <dbReference type="ARBA" id="ARBA00023136"/>
    </source>
</evidence>
<gene>
    <name evidence="17" type="primary">arlS</name>
    <name evidence="17" type="ORF">CLMAG_20340</name>
</gene>
<dbReference type="FunFam" id="1.10.287.130:FF:000001">
    <property type="entry name" value="Two-component sensor histidine kinase"/>
    <property type="match status" value="1"/>
</dbReference>
<dbReference type="SMART" id="SM00304">
    <property type="entry name" value="HAMP"/>
    <property type="match status" value="1"/>
</dbReference>
<feature type="transmembrane region" description="Helical" evidence="14">
    <location>
        <begin position="12"/>
        <end position="35"/>
    </location>
</feature>
<dbReference type="Pfam" id="PF00672">
    <property type="entry name" value="HAMP"/>
    <property type="match status" value="1"/>
</dbReference>
<dbReference type="Pfam" id="PF00512">
    <property type="entry name" value="HisKA"/>
    <property type="match status" value="1"/>
</dbReference>
<dbReference type="GO" id="GO:0000155">
    <property type="term" value="F:phosphorelay sensor kinase activity"/>
    <property type="evidence" value="ECO:0007669"/>
    <property type="project" value="InterPro"/>
</dbReference>
<feature type="domain" description="Histidine kinase" evidence="15">
    <location>
        <begin position="245"/>
        <end position="459"/>
    </location>
</feature>
<keyword evidence="10" id="KW-0067">ATP-binding</keyword>
<feature type="transmembrane region" description="Helical" evidence="14">
    <location>
        <begin position="159"/>
        <end position="182"/>
    </location>
</feature>
<dbReference type="AlphaFoldDB" id="A0A161WKH0"/>
<reference evidence="17 18" key="1">
    <citation type="submission" date="2016-04" db="EMBL/GenBank/DDBJ databases">
        <title>Genome sequence of Clostridium magnum DSM 2767.</title>
        <authorList>
            <person name="Poehlein A."/>
            <person name="Uhlig R."/>
            <person name="Fischer R."/>
            <person name="Bahl H."/>
            <person name="Daniel R."/>
        </authorList>
    </citation>
    <scope>NUCLEOTIDE SEQUENCE [LARGE SCALE GENOMIC DNA]</scope>
    <source>
        <strain evidence="17 18">DSM 2767</strain>
    </source>
</reference>
<feature type="domain" description="HAMP" evidence="16">
    <location>
        <begin position="184"/>
        <end position="237"/>
    </location>
</feature>
<dbReference type="GO" id="GO:0005524">
    <property type="term" value="F:ATP binding"/>
    <property type="evidence" value="ECO:0007669"/>
    <property type="project" value="UniProtKB-KW"/>
</dbReference>
<evidence type="ECO:0000256" key="7">
    <source>
        <dbReference type="ARBA" id="ARBA00022692"/>
    </source>
</evidence>
<dbReference type="Gene3D" id="6.10.340.10">
    <property type="match status" value="1"/>
</dbReference>
<evidence type="ECO:0000256" key="5">
    <source>
        <dbReference type="ARBA" id="ARBA00022553"/>
    </source>
</evidence>
<dbReference type="EC" id="2.7.13.3" evidence="3"/>